<evidence type="ECO:0000313" key="10">
    <source>
        <dbReference type="Proteomes" id="UP000799302"/>
    </source>
</evidence>
<feature type="compositionally biased region" description="Basic and acidic residues" evidence="7">
    <location>
        <begin position="43"/>
        <end position="52"/>
    </location>
</feature>
<keyword evidence="4 8" id="KW-0812">Transmembrane</keyword>
<evidence type="ECO:0000256" key="6">
    <source>
        <dbReference type="ARBA" id="ARBA00023136"/>
    </source>
</evidence>
<feature type="transmembrane region" description="Helical" evidence="8">
    <location>
        <begin position="514"/>
        <end position="532"/>
    </location>
</feature>
<dbReference type="GO" id="GO:0005886">
    <property type="term" value="C:plasma membrane"/>
    <property type="evidence" value="ECO:0007669"/>
    <property type="project" value="UniProtKB-ARBA"/>
</dbReference>
<dbReference type="Proteomes" id="UP000799302">
    <property type="component" value="Unassembled WGS sequence"/>
</dbReference>
<feature type="transmembrane region" description="Helical" evidence="8">
    <location>
        <begin position="544"/>
        <end position="567"/>
    </location>
</feature>
<dbReference type="EMBL" id="MU004244">
    <property type="protein sequence ID" value="KAF2663700.1"/>
    <property type="molecule type" value="Genomic_DNA"/>
</dbReference>
<feature type="transmembrane region" description="Helical" evidence="8">
    <location>
        <begin position="430"/>
        <end position="450"/>
    </location>
</feature>
<evidence type="ECO:0000313" key="9">
    <source>
        <dbReference type="EMBL" id="KAF2663700.1"/>
    </source>
</evidence>
<comment type="similarity">
    <text evidence="2">Belongs to the major facilitator superfamily. Proton-dependent oligopeptide transporter (POT/PTR) (TC 2.A.17) family.</text>
</comment>
<feature type="region of interest" description="Disordered" evidence="7">
    <location>
        <begin position="26"/>
        <end position="52"/>
    </location>
</feature>
<feature type="transmembrane region" description="Helical" evidence="8">
    <location>
        <begin position="267"/>
        <end position="288"/>
    </location>
</feature>
<feature type="transmembrane region" description="Helical" evidence="8">
    <location>
        <begin position="481"/>
        <end position="502"/>
    </location>
</feature>
<dbReference type="SUPFAM" id="SSF103473">
    <property type="entry name" value="MFS general substrate transporter"/>
    <property type="match status" value="1"/>
</dbReference>
<evidence type="ECO:0000256" key="5">
    <source>
        <dbReference type="ARBA" id="ARBA00022989"/>
    </source>
</evidence>
<feature type="transmembrane region" description="Helical" evidence="8">
    <location>
        <begin position="397"/>
        <end position="418"/>
    </location>
</feature>
<name>A0A6A6TVC9_9PEZI</name>
<organism evidence="9 10">
    <name type="scientific">Microthyrium microscopicum</name>
    <dbReference type="NCBI Taxonomy" id="703497"/>
    <lineage>
        <taxon>Eukaryota</taxon>
        <taxon>Fungi</taxon>
        <taxon>Dikarya</taxon>
        <taxon>Ascomycota</taxon>
        <taxon>Pezizomycotina</taxon>
        <taxon>Dothideomycetes</taxon>
        <taxon>Dothideomycetes incertae sedis</taxon>
        <taxon>Microthyriales</taxon>
        <taxon>Microthyriaceae</taxon>
        <taxon>Microthyrium</taxon>
    </lineage>
</organism>
<keyword evidence="6 8" id="KW-0472">Membrane</keyword>
<dbReference type="InterPro" id="IPR000109">
    <property type="entry name" value="POT_fam"/>
</dbReference>
<dbReference type="FunFam" id="1.20.1250.20:FF:000085">
    <property type="entry name" value="MFS peptide transporter Ptr2"/>
    <property type="match status" value="1"/>
</dbReference>
<evidence type="ECO:0000256" key="7">
    <source>
        <dbReference type="SAM" id="MobiDB-lite"/>
    </source>
</evidence>
<reference evidence="9" key="1">
    <citation type="journal article" date="2020" name="Stud. Mycol.">
        <title>101 Dothideomycetes genomes: a test case for predicting lifestyles and emergence of pathogens.</title>
        <authorList>
            <person name="Haridas S."/>
            <person name="Albert R."/>
            <person name="Binder M."/>
            <person name="Bloem J."/>
            <person name="Labutti K."/>
            <person name="Salamov A."/>
            <person name="Andreopoulos B."/>
            <person name="Baker S."/>
            <person name="Barry K."/>
            <person name="Bills G."/>
            <person name="Bluhm B."/>
            <person name="Cannon C."/>
            <person name="Castanera R."/>
            <person name="Culley D."/>
            <person name="Daum C."/>
            <person name="Ezra D."/>
            <person name="Gonzalez J."/>
            <person name="Henrissat B."/>
            <person name="Kuo A."/>
            <person name="Liang C."/>
            <person name="Lipzen A."/>
            <person name="Lutzoni F."/>
            <person name="Magnuson J."/>
            <person name="Mondo S."/>
            <person name="Nolan M."/>
            <person name="Ohm R."/>
            <person name="Pangilinan J."/>
            <person name="Park H.-J."/>
            <person name="Ramirez L."/>
            <person name="Alfaro M."/>
            <person name="Sun H."/>
            <person name="Tritt A."/>
            <person name="Yoshinaga Y."/>
            <person name="Zwiers L.-H."/>
            <person name="Turgeon B."/>
            <person name="Goodwin S."/>
            <person name="Spatafora J."/>
            <person name="Crous P."/>
            <person name="Grigoriev I."/>
        </authorList>
    </citation>
    <scope>NUCLEOTIDE SEQUENCE</scope>
    <source>
        <strain evidence="9">CBS 115976</strain>
    </source>
</reference>
<keyword evidence="5 8" id="KW-1133">Transmembrane helix</keyword>
<dbReference type="Gene3D" id="1.20.1250.20">
    <property type="entry name" value="MFS general substrate transporter like domains"/>
    <property type="match status" value="1"/>
</dbReference>
<feature type="transmembrane region" description="Helical" evidence="8">
    <location>
        <begin position="122"/>
        <end position="142"/>
    </location>
</feature>
<dbReference type="Pfam" id="PF00854">
    <property type="entry name" value="PTR2"/>
    <property type="match status" value="1"/>
</dbReference>
<proteinExistence type="inferred from homology"/>
<sequence>MADNHTAPPRYDAEEHVVDKPIFADESAHPTNLPPILLDDEGNEARHPTDEEMKTLRRVSGKIPWIAYFLCLVEFAERASFYGVKPLFVNYVKRPLPKGGNGLGAPPKGQSQAGALDKGSSVANSVSQSFSMLVYALPVYFGWLADQKTGRFKLIVWGVIICGVAHVIMVAGGAPKLLANGKAIAPFMISVYLLAVGAAMFKPNISPTLLDQMPNTAPVIKTTKKGETVIVDPEATTETIMLWFYLLINIGGFMGVPTTYVEKYVGFWLAFFIPLLLYLPLLPMLWVLRNKLVLHPPGGSNLGHVMRILGICFKRGGFKNIFRQGFFEVAKPSVIAQSSNPIEVPWTDQFVNDVHRAFQATAIFCFFPIQYINDNGLGEAAGIQSNMLKSDGVPNDVIGNFNSLVIIMCIPIVNHLLYPWLRKMRIHFGPIARITLGLAISTIGGVGYTVLNYYGYKLSPCGNLGTSDECVDAGKVADVSIWWMAIPYSLGGISEIFTNVPAYGLAYAMAPPNMRGLVSSLNLFSTAIAYAIGLACSGVVRDPYLTWCFGVPAILGAIATPAFWFIFKHLDKEEYVLSHENEYVQDAPEKVKEKL</sequence>
<dbReference type="AlphaFoldDB" id="A0A6A6TVC9"/>
<feature type="transmembrane region" description="Helical" evidence="8">
    <location>
        <begin position="154"/>
        <end position="171"/>
    </location>
</feature>
<dbReference type="OrthoDB" id="8904098at2759"/>
<gene>
    <name evidence="9" type="ORF">BT63DRAFT_407281</name>
</gene>
<feature type="transmembrane region" description="Helical" evidence="8">
    <location>
        <begin position="240"/>
        <end position="260"/>
    </location>
</feature>
<evidence type="ECO:0000256" key="2">
    <source>
        <dbReference type="ARBA" id="ARBA00005982"/>
    </source>
</evidence>
<evidence type="ECO:0000256" key="8">
    <source>
        <dbReference type="SAM" id="Phobius"/>
    </source>
</evidence>
<evidence type="ECO:0000256" key="1">
    <source>
        <dbReference type="ARBA" id="ARBA00004141"/>
    </source>
</evidence>
<dbReference type="GO" id="GO:0071916">
    <property type="term" value="F:dipeptide transmembrane transporter activity"/>
    <property type="evidence" value="ECO:0007669"/>
    <property type="project" value="UniProtKB-ARBA"/>
</dbReference>
<accession>A0A6A6TVC9</accession>
<keyword evidence="3" id="KW-0813">Transport</keyword>
<keyword evidence="10" id="KW-1185">Reference proteome</keyword>
<comment type="subcellular location">
    <subcellularLocation>
        <location evidence="1">Membrane</location>
        <topology evidence="1">Multi-pass membrane protein</topology>
    </subcellularLocation>
</comment>
<evidence type="ECO:0000256" key="4">
    <source>
        <dbReference type="ARBA" id="ARBA00022692"/>
    </source>
</evidence>
<protein>
    <submittedName>
        <fullName evidence="9">MFS general substrate transporter</fullName>
    </submittedName>
</protein>
<dbReference type="PANTHER" id="PTHR11654">
    <property type="entry name" value="OLIGOPEPTIDE TRANSPORTER-RELATED"/>
    <property type="match status" value="1"/>
</dbReference>
<feature type="transmembrane region" description="Helical" evidence="8">
    <location>
        <begin position="183"/>
        <end position="201"/>
    </location>
</feature>
<dbReference type="InterPro" id="IPR036259">
    <property type="entry name" value="MFS_trans_sf"/>
</dbReference>
<evidence type="ECO:0000256" key="3">
    <source>
        <dbReference type="ARBA" id="ARBA00022448"/>
    </source>
</evidence>